<evidence type="ECO:0000313" key="3">
    <source>
        <dbReference type="Proteomes" id="UP000325787"/>
    </source>
</evidence>
<reference evidence="3" key="1">
    <citation type="journal article" date="2021" name="Curr. Microbiol.">
        <title>Complete genome of nocamycin-producing strain Saccharothrix syringae NRRL B-16468 reveals the biosynthetic potential for secondary metabolites.</title>
        <authorList>
            <person name="Mo X."/>
            <person name="Yang S."/>
        </authorList>
    </citation>
    <scope>NUCLEOTIDE SEQUENCE [LARGE SCALE GENOMIC DNA]</scope>
    <source>
        <strain evidence="3">ATCC 51364 / DSM 43886 / JCM 6844 / KCTC 9398 / NBRC 14523 / NRRL B-16468 / INA 2240</strain>
    </source>
</reference>
<feature type="domain" description="YopA central" evidence="1">
    <location>
        <begin position="111"/>
        <end position="247"/>
    </location>
</feature>
<dbReference type="RefSeq" id="WP_153278085.1">
    <property type="nucleotide sequence ID" value="NZ_CP034550.1"/>
</dbReference>
<sequence length="447" mass="50252">MPGQESPRDATALVPVYPFNRPGQDIVLYDGPLLEVDGGEFNGSVRVRCGSELDIVWRLDDIPPMPWALNSFDEPDLRLQVHLPSGVHPVDGPRRTLDTGRFNAPTLGNGEARLRRVVLHWMNFPAIRSPGVIEQPEAGGRRRWTGRWQVTVDLWQLTMDCRPDHSDVWAVLREENNFVMTHVMEITRVDGADFTPGDVEPLLQALHFGASFGFGRWVAPAIPVGFDSGDAIVWQRWVPAFCDPARKGALAWLFESRSHDLHDLLTRAYAAFADPDREHTTRLLLSMAIESNHTGRVEQRIMTAFSAIELLTWVTLVLDEGMSKSRYDNLRAEGRLRRLLATARVPLEVDSSLQPALARFARAQAPDGVDGPTAVSRIRNRLVHPKMPRDEVHDIKGLLTDIWLLTRHYLNMLILKWLNYGGSYQTVLAPGGWAGDTRPVPWVVASK</sequence>
<dbReference type="Pfam" id="PF26308">
    <property type="entry name" value="YopA_M"/>
    <property type="match status" value="1"/>
</dbReference>
<keyword evidence="3" id="KW-1185">Reference proteome</keyword>
<evidence type="ECO:0000259" key="1">
    <source>
        <dbReference type="Pfam" id="PF26308"/>
    </source>
</evidence>
<organism evidence="2 3">
    <name type="scientific">Saccharothrix syringae</name>
    <name type="common">Nocardiopsis syringae</name>
    <dbReference type="NCBI Taxonomy" id="103733"/>
    <lineage>
        <taxon>Bacteria</taxon>
        <taxon>Bacillati</taxon>
        <taxon>Actinomycetota</taxon>
        <taxon>Actinomycetes</taxon>
        <taxon>Pseudonocardiales</taxon>
        <taxon>Pseudonocardiaceae</taxon>
        <taxon>Saccharothrix</taxon>
    </lineage>
</organism>
<dbReference type="Proteomes" id="UP000325787">
    <property type="component" value="Chromosome"/>
</dbReference>
<dbReference type="EMBL" id="CP034550">
    <property type="protein sequence ID" value="QFZ18506.1"/>
    <property type="molecule type" value="Genomic_DNA"/>
</dbReference>
<dbReference type="InterPro" id="IPR058684">
    <property type="entry name" value="YopA_M"/>
</dbReference>
<dbReference type="AlphaFoldDB" id="A0A5Q0GWL5"/>
<evidence type="ECO:0000313" key="2">
    <source>
        <dbReference type="EMBL" id="QFZ18506.1"/>
    </source>
</evidence>
<protein>
    <recommendedName>
        <fullName evidence="1">YopA central domain-containing protein</fullName>
    </recommendedName>
</protein>
<name>A0A5Q0GWL5_SACSY</name>
<dbReference type="KEGG" id="ssyi:EKG83_14420"/>
<proteinExistence type="predicted"/>
<accession>A0A5Q0GWL5</accession>
<gene>
    <name evidence="2" type="ORF">EKG83_14420</name>
</gene>
<dbReference type="OrthoDB" id="2443673at2"/>